<dbReference type="Proteomes" id="UP001215598">
    <property type="component" value="Unassembled WGS sequence"/>
</dbReference>
<comment type="caution">
    <text evidence="1">The sequence shown here is derived from an EMBL/GenBank/DDBJ whole genome shotgun (WGS) entry which is preliminary data.</text>
</comment>
<dbReference type="AlphaFoldDB" id="A0AAD7KI83"/>
<sequence>MLVAPRPSMSTLDEPVVDQPVTFIELGPPSAAVEPFKQLVMRSHTSDLRLYCTVPTWSPSSDNCLDLLDLHKLRTQFLIFIHDLVQALRSSGVAASYVLVPSSSSRCIMCTGGCNDLASAVDILRKSPLDHRQNVLLADLGKSLCLIMT</sequence>
<proteinExistence type="predicted"/>
<accession>A0AAD7KI83</accession>
<protein>
    <submittedName>
        <fullName evidence="1">Uncharacterized protein</fullName>
    </submittedName>
</protein>
<keyword evidence="2" id="KW-1185">Reference proteome</keyword>
<evidence type="ECO:0000313" key="2">
    <source>
        <dbReference type="Proteomes" id="UP001215598"/>
    </source>
</evidence>
<organism evidence="1 2">
    <name type="scientific">Mycena metata</name>
    <dbReference type="NCBI Taxonomy" id="1033252"/>
    <lineage>
        <taxon>Eukaryota</taxon>
        <taxon>Fungi</taxon>
        <taxon>Dikarya</taxon>
        <taxon>Basidiomycota</taxon>
        <taxon>Agaricomycotina</taxon>
        <taxon>Agaricomycetes</taxon>
        <taxon>Agaricomycetidae</taxon>
        <taxon>Agaricales</taxon>
        <taxon>Marasmiineae</taxon>
        <taxon>Mycenaceae</taxon>
        <taxon>Mycena</taxon>
    </lineage>
</organism>
<reference evidence="1" key="1">
    <citation type="submission" date="2023-03" db="EMBL/GenBank/DDBJ databases">
        <title>Massive genome expansion in bonnet fungi (Mycena s.s.) driven by repeated elements and novel gene families across ecological guilds.</title>
        <authorList>
            <consortium name="Lawrence Berkeley National Laboratory"/>
            <person name="Harder C.B."/>
            <person name="Miyauchi S."/>
            <person name="Viragh M."/>
            <person name="Kuo A."/>
            <person name="Thoen E."/>
            <person name="Andreopoulos B."/>
            <person name="Lu D."/>
            <person name="Skrede I."/>
            <person name="Drula E."/>
            <person name="Henrissat B."/>
            <person name="Morin E."/>
            <person name="Kohler A."/>
            <person name="Barry K."/>
            <person name="LaButti K."/>
            <person name="Morin E."/>
            <person name="Salamov A."/>
            <person name="Lipzen A."/>
            <person name="Mereny Z."/>
            <person name="Hegedus B."/>
            <person name="Baldrian P."/>
            <person name="Stursova M."/>
            <person name="Weitz H."/>
            <person name="Taylor A."/>
            <person name="Grigoriev I.V."/>
            <person name="Nagy L.G."/>
            <person name="Martin F."/>
            <person name="Kauserud H."/>
        </authorList>
    </citation>
    <scope>NUCLEOTIDE SEQUENCE</scope>
    <source>
        <strain evidence="1">CBHHK182m</strain>
    </source>
</reference>
<dbReference type="EMBL" id="JARKIB010000001">
    <property type="protein sequence ID" value="KAJ7786306.1"/>
    <property type="molecule type" value="Genomic_DNA"/>
</dbReference>
<gene>
    <name evidence="1" type="ORF">B0H16DRAFT_1490008</name>
</gene>
<evidence type="ECO:0000313" key="1">
    <source>
        <dbReference type="EMBL" id="KAJ7786306.1"/>
    </source>
</evidence>
<name>A0AAD7KI83_9AGAR</name>